<dbReference type="InterPro" id="IPR022973">
    <property type="entry name" value="Ribosomal_uL10_bac"/>
</dbReference>
<keyword evidence="6" id="KW-0694">RNA-binding</keyword>
<dbReference type="Gene3D" id="3.30.70.1730">
    <property type="match status" value="1"/>
</dbReference>
<dbReference type="InterPro" id="IPR043141">
    <property type="entry name" value="Ribosomal_uL10-like_sf"/>
</dbReference>
<evidence type="ECO:0000256" key="6">
    <source>
        <dbReference type="HAMAP-Rule" id="MF_00362"/>
    </source>
</evidence>
<dbReference type="OrthoDB" id="9808307at2"/>
<dbReference type="PROSITE" id="PS01109">
    <property type="entry name" value="RIBOSOMAL_L10"/>
    <property type="match status" value="1"/>
</dbReference>
<dbReference type="InterPro" id="IPR001790">
    <property type="entry name" value="Ribosomal_uL10"/>
</dbReference>
<dbReference type="HAMAP" id="MF_00362">
    <property type="entry name" value="Ribosomal_uL10"/>
    <property type="match status" value="1"/>
</dbReference>
<evidence type="ECO:0000313" key="8">
    <source>
        <dbReference type="Proteomes" id="UP000198833"/>
    </source>
</evidence>
<sequence>MVKRVVSKEAKQAEIDQLVEGFKSSSAILVVDYLGLSVAEVTALRKELRDNDVKMKVVKNTLLRRAAAQAEIEGLDEYFSGPTAIVFSEDIVAPAKILTEQVKNLDALEIKGGMIEGKVASLADIETVAKLPSREGLLSMLLSVLQAPMRNTASVLSQASPARKMAYALKAVADSKDAA</sequence>
<gene>
    <name evidence="6" type="primary">rplJ</name>
    <name evidence="7" type="ORF">SAMN04488558_103193</name>
</gene>
<dbReference type="Proteomes" id="UP000198833">
    <property type="component" value="Unassembled WGS sequence"/>
</dbReference>
<keyword evidence="3 6" id="KW-0687">Ribonucleoprotein</keyword>
<protein>
    <recommendedName>
        <fullName evidence="5 6">Large ribosomal subunit protein uL10</fullName>
    </recommendedName>
</protein>
<evidence type="ECO:0000313" key="7">
    <source>
        <dbReference type="EMBL" id="SEP95734.1"/>
    </source>
</evidence>
<dbReference type="GO" id="GO:0006412">
    <property type="term" value="P:translation"/>
    <property type="evidence" value="ECO:0007669"/>
    <property type="project" value="UniProtKB-UniRule"/>
</dbReference>
<keyword evidence="8" id="KW-1185">Reference proteome</keyword>
<proteinExistence type="inferred from homology"/>
<accession>A0A1H9C3R9</accession>
<comment type="similarity">
    <text evidence="1 6">Belongs to the universal ribosomal protein uL10 family.</text>
</comment>
<dbReference type="Gene3D" id="6.10.250.290">
    <property type="match status" value="1"/>
</dbReference>
<evidence type="ECO:0000256" key="2">
    <source>
        <dbReference type="ARBA" id="ARBA00022980"/>
    </source>
</evidence>
<reference evidence="7 8" key="1">
    <citation type="submission" date="2016-10" db="EMBL/GenBank/DDBJ databases">
        <authorList>
            <person name="de Groot N.N."/>
        </authorList>
    </citation>
    <scope>NUCLEOTIDE SEQUENCE [LARGE SCALE GENOMIC DNA]</scope>
    <source>
        <strain evidence="7 8">DSM 15695</strain>
    </source>
</reference>
<evidence type="ECO:0000256" key="4">
    <source>
        <dbReference type="ARBA" id="ARBA00026025"/>
    </source>
</evidence>
<dbReference type="RefSeq" id="WP_092571036.1">
    <property type="nucleotide sequence ID" value="NZ_FOEN01000003.1"/>
</dbReference>
<name>A0A1H9C3R9_9LACT</name>
<dbReference type="STRING" id="89093.SAMN04488558_103193"/>
<dbReference type="AlphaFoldDB" id="A0A1H9C3R9"/>
<dbReference type="PANTHER" id="PTHR11560">
    <property type="entry name" value="39S RIBOSOMAL PROTEIN L10, MITOCHONDRIAL"/>
    <property type="match status" value="1"/>
</dbReference>
<dbReference type="GO" id="GO:0003735">
    <property type="term" value="F:structural constituent of ribosome"/>
    <property type="evidence" value="ECO:0007669"/>
    <property type="project" value="InterPro"/>
</dbReference>
<comment type="function">
    <text evidence="6">Forms part of the ribosomal stalk, playing a central role in the interaction of the ribosome with GTP-bound translation factors.</text>
</comment>
<dbReference type="Pfam" id="PF00466">
    <property type="entry name" value="Ribosomal_L10"/>
    <property type="match status" value="1"/>
</dbReference>
<evidence type="ECO:0000256" key="1">
    <source>
        <dbReference type="ARBA" id="ARBA00008889"/>
    </source>
</evidence>
<comment type="subunit">
    <text evidence="4 6">Part of the ribosomal stalk of the 50S ribosomal subunit. The N-terminus interacts with L11 and the large rRNA to form the base of the stalk. The C-terminus forms an elongated spine to which L12 dimers bind in a sequential fashion forming a multimeric L10(L12)X complex.</text>
</comment>
<evidence type="ECO:0000256" key="3">
    <source>
        <dbReference type="ARBA" id="ARBA00023274"/>
    </source>
</evidence>
<organism evidence="7 8">
    <name type="scientific">Ignavigranum ruoffiae</name>
    <dbReference type="NCBI Taxonomy" id="89093"/>
    <lineage>
        <taxon>Bacteria</taxon>
        <taxon>Bacillati</taxon>
        <taxon>Bacillota</taxon>
        <taxon>Bacilli</taxon>
        <taxon>Lactobacillales</taxon>
        <taxon>Aerococcaceae</taxon>
        <taxon>Ignavigranum</taxon>
    </lineage>
</organism>
<dbReference type="GO" id="GO:0070180">
    <property type="term" value="F:large ribosomal subunit rRNA binding"/>
    <property type="evidence" value="ECO:0007669"/>
    <property type="project" value="UniProtKB-UniRule"/>
</dbReference>
<dbReference type="NCBIfam" id="NF000955">
    <property type="entry name" value="PRK00099.1-1"/>
    <property type="match status" value="1"/>
</dbReference>
<dbReference type="SUPFAM" id="SSF160369">
    <property type="entry name" value="Ribosomal protein L10-like"/>
    <property type="match status" value="1"/>
</dbReference>
<dbReference type="EMBL" id="FOEN01000003">
    <property type="protein sequence ID" value="SEP95734.1"/>
    <property type="molecule type" value="Genomic_DNA"/>
</dbReference>
<dbReference type="InterPro" id="IPR047865">
    <property type="entry name" value="Ribosomal_uL10_bac_type"/>
</dbReference>
<keyword evidence="6" id="KW-0699">rRNA-binding</keyword>
<dbReference type="InterPro" id="IPR002363">
    <property type="entry name" value="Ribosomal_uL10_CS_bac"/>
</dbReference>
<dbReference type="GO" id="GO:0015934">
    <property type="term" value="C:large ribosomal subunit"/>
    <property type="evidence" value="ECO:0007669"/>
    <property type="project" value="InterPro"/>
</dbReference>
<keyword evidence="2 6" id="KW-0689">Ribosomal protein</keyword>
<dbReference type="CDD" id="cd05797">
    <property type="entry name" value="Ribosomal_L10"/>
    <property type="match status" value="1"/>
</dbReference>
<evidence type="ECO:0000256" key="5">
    <source>
        <dbReference type="ARBA" id="ARBA00035202"/>
    </source>
</evidence>